<name>A0ABR1L678_9PEZI</name>
<dbReference type="Proteomes" id="UP001360953">
    <property type="component" value="Unassembled WGS sequence"/>
</dbReference>
<proteinExistence type="predicted"/>
<evidence type="ECO:0000256" key="1">
    <source>
        <dbReference type="SAM" id="MobiDB-lite"/>
    </source>
</evidence>
<feature type="compositionally biased region" description="Basic residues" evidence="1">
    <location>
        <begin position="1"/>
        <end position="10"/>
    </location>
</feature>
<reference evidence="2 3" key="1">
    <citation type="submission" date="2024-04" db="EMBL/GenBank/DDBJ databases">
        <title>Phyllosticta paracitricarpa is synonymous to the EU quarantine fungus P. citricarpa based on phylogenomic analyses.</title>
        <authorList>
            <consortium name="Lawrence Berkeley National Laboratory"/>
            <person name="Van ingen-buijs V.A."/>
            <person name="Van westerhoven A.C."/>
            <person name="Haridas S."/>
            <person name="Skiadas P."/>
            <person name="Martin F."/>
            <person name="Groenewald J.Z."/>
            <person name="Crous P.W."/>
            <person name="Seidl M.F."/>
        </authorList>
    </citation>
    <scope>NUCLEOTIDE SEQUENCE [LARGE SCALE GENOMIC DNA]</scope>
    <source>
        <strain evidence="2 3">CPC 17464</strain>
    </source>
</reference>
<dbReference type="RefSeq" id="XP_066650827.1">
    <property type="nucleotide sequence ID" value="XM_066803842.1"/>
</dbReference>
<sequence length="149" mass="17015">MPSTPKRRTSRNAATPLSSARRRNSREAALNDDDEYFRAPILTGRKITLAGPAGYLDDLMREDTALPTRAEPGTSSKKMLNLRALVCFVRHDINPEDMNALLHKYPKHSFGYRCKQKTNTEVGGKETRERVDIARLTAEQRETQIWMRV</sequence>
<gene>
    <name evidence="2" type="ORF">J3D65DRAFT_687289</name>
</gene>
<comment type="caution">
    <text evidence="2">The sequence shown here is derived from an EMBL/GenBank/DDBJ whole genome shotgun (WGS) entry which is preliminary data.</text>
</comment>
<evidence type="ECO:0000313" key="3">
    <source>
        <dbReference type="Proteomes" id="UP001360953"/>
    </source>
</evidence>
<protein>
    <submittedName>
        <fullName evidence="2">Uncharacterized protein</fullName>
    </submittedName>
</protein>
<evidence type="ECO:0000313" key="2">
    <source>
        <dbReference type="EMBL" id="KAK7530754.1"/>
    </source>
</evidence>
<feature type="region of interest" description="Disordered" evidence="1">
    <location>
        <begin position="1"/>
        <end position="31"/>
    </location>
</feature>
<dbReference type="GeneID" id="92036748"/>
<keyword evidence="3" id="KW-1185">Reference proteome</keyword>
<dbReference type="EMBL" id="JBBPEH010000013">
    <property type="protein sequence ID" value="KAK7530754.1"/>
    <property type="molecule type" value="Genomic_DNA"/>
</dbReference>
<organism evidence="2 3">
    <name type="scientific">Phyllosticta citribraziliensis</name>
    <dbReference type="NCBI Taxonomy" id="989973"/>
    <lineage>
        <taxon>Eukaryota</taxon>
        <taxon>Fungi</taxon>
        <taxon>Dikarya</taxon>
        <taxon>Ascomycota</taxon>
        <taxon>Pezizomycotina</taxon>
        <taxon>Dothideomycetes</taxon>
        <taxon>Dothideomycetes incertae sedis</taxon>
        <taxon>Botryosphaeriales</taxon>
        <taxon>Phyllostictaceae</taxon>
        <taxon>Phyllosticta</taxon>
    </lineage>
</organism>
<accession>A0ABR1L678</accession>